<feature type="transmembrane region" description="Helical" evidence="4">
    <location>
        <begin position="38"/>
        <end position="59"/>
    </location>
</feature>
<evidence type="ECO:0000259" key="5">
    <source>
        <dbReference type="PROSITE" id="PS01124"/>
    </source>
</evidence>
<dbReference type="SMART" id="SM00342">
    <property type="entry name" value="HTH_ARAC"/>
    <property type="match status" value="1"/>
</dbReference>
<proteinExistence type="predicted"/>
<feature type="transmembrane region" description="Helical" evidence="4">
    <location>
        <begin position="98"/>
        <end position="116"/>
    </location>
</feature>
<dbReference type="PIRSF" id="PIRSF031684">
    <property type="entry name" value="Txn_reg_031684_prd"/>
    <property type="match status" value="1"/>
</dbReference>
<feature type="domain" description="HTH araC/xylS-type" evidence="5">
    <location>
        <begin position="259"/>
        <end position="362"/>
    </location>
</feature>
<dbReference type="InterPro" id="IPR018060">
    <property type="entry name" value="HTH_AraC"/>
</dbReference>
<evidence type="ECO:0000313" key="7">
    <source>
        <dbReference type="Proteomes" id="UP001314635"/>
    </source>
</evidence>
<dbReference type="Pfam" id="PF12833">
    <property type="entry name" value="HTH_18"/>
    <property type="match status" value="1"/>
</dbReference>
<keyword evidence="1" id="KW-0805">Transcription regulation</keyword>
<dbReference type="Gene3D" id="1.10.10.60">
    <property type="entry name" value="Homeodomain-like"/>
    <property type="match status" value="1"/>
</dbReference>
<dbReference type="PROSITE" id="PS00041">
    <property type="entry name" value="HTH_ARAC_FAMILY_1"/>
    <property type="match status" value="1"/>
</dbReference>
<reference evidence="7" key="1">
    <citation type="journal article" date="2021" name="ISME J.">
        <title>Evolutionary origin and ecological implication of a unique nif island in free-living Bradyrhizobium lineages.</title>
        <authorList>
            <person name="Tao J."/>
        </authorList>
    </citation>
    <scope>NUCLEOTIDE SEQUENCE [LARGE SCALE GENOMIC DNA]</scope>
    <source>
        <strain evidence="7">SZCCT0094</strain>
    </source>
</reference>
<comment type="caution">
    <text evidence="6">The sequence shown here is derived from an EMBL/GenBank/DDBJ whole genome shotgun (WGS) entry which is preliminary data.</text>
</comment>
<feature type="transmembrane region" description="Helical" evidence="4">
    <location>
        <begin position="128"/>
        <end position="145"/>
    </location>
</feature>
<dbReference type="EMBL" id="JAFCLK010000010">
    <property type="protein sequence ID" value="MBR1136508.1"/>
    <property type="molecule type" value="Genomic_DNA"/>
</dbReference>
<keyword evidence="7" id="KW-1185">Reference proteome</keyword>
<dbReference type="PROSITE" id="PS01124">
    <property type="entry name" value="HTH_ARAC_FAMILY_2"/>
    <property type="match status" value="1"/>
</dbReference>
<keyword evidence="4" id="KW-0472">Membrane</keyword>
<evidence type="ECO:0000256" key="3">
    <source>
        <dbReference type="ARBA" id="ARBA00023163"/>
    </source>
</evidence>
<keyword evidence="2" id="KW-0238">DNA-binding</keyword>
<keyword evidence="4" id="KW-1133">Transmembrane helix</keyword>
<dbReference type="Proteomes" id="UP001314635">
    <property type="component" value="Unassembled WGS sequence"/>
</dbReference>
<evidence type="ECO:0000256" key="2">
    <source>
        <dbReference type="ARBA" id="ARBA00023125"/>
    </source>
</evidence>
<dbReference type="SUPFAM" id="SSF46689">
    <property type="entry name" value="Homeodomain-like"/>
    <property type="match status" value="1"/>
</dbReference>
<feature type="transmembrane region" description="Helical" evidence="4">
    <location>
        <begin position="12"/>
        <end position="31"/>
    </location>
</feature>
<protein>
    <submittedName>
        <fullName evidence="6">AraC family transcriptional regulator</fullName>
    </submittedName>
</protein>
<evidence type="ECO:0000313" key="6">
    <source>
        <dbReference type="EMBL" id="MBR1136508.1"/>
    </source>
</evidence>
<gene>
    <name evidence="6" type="ORF">JQ619_12095</name>
</gene>
<organism evidence="6 7">
    <name type="scientific">Bradyrhizobium denitrificans</name>
    <dbReference type="NCBI Taxonomy" id="2734912"/>
    <lineage>
        <taxon>Bacteria</taxon>
        <taxon>Pseudomonadati</taxon>
        <taxon>Pseudomonadota</taxon>
        <taxon>Alphaproteobacteria</taxon>
        <taxon>Hyphomicrobiales</taxon>
        <taxon>Nitrobacteraceae</taxon>
        <taxon>Bradyrhizobium</taxon>
    </lineage>
</organism>
<dbReference type="InterPro" id="IPR018062">
    <property type="entry name" value="HTH_AraC-typ_CS"/>
</dbReference>
<name>A0ABS5G5G9_9BRAD</name>
<dbReference type="InterPro" id="IPR009057">
    <property type="entry name" value="Homeodomain-like_sf"/>
</dbReference>
<feature type="transmembrane region" description="Helical" evidence="4">
    <location>
        <begin position="65"/>
        <end position="86"/>
    </location>
</feature>
<sequence>MHDIGLTALDLGLRGAASGLFTMMVLVLIRLRPANPHAVLGLVMSAGGAGFAIATAPFIPTSTFWWTLPLLSAQPVVFWLWARAAFDDDFALRPWHGAVWLAVVVLGFTASLSWPIWPAVTKACAKGLSVLALAFALLAILQTVTTWRDDLVARRRLLRMAVVILNLGFITFVAGPALLPLPGAVLGAAANSGGLGSFIVAFTLCILAMLASWNLFGANAVAALPTPAVVAASVVDPPQDTEPGLSERPAVAPLLLRRLDHLMRVERIYRQEGLSIGGLAAQLNVPEYRLRQAINEGLGHRNFSAFLNRYRLDDAKAALSDPGQRDVPILTIAIDAGFQSIGPFNRAFKAATAMTPSEFRRQALVAMATETENRRIRQAD</sequence>
<evidence type="ECO:0000256" key="1">
    <source>
        <dbReference type="ARBA" id="ARBA00023015"/>
    </source>
</evidence>
<accession>A0ABS5G5G9</accession>
<feature type="transmembrane region" description="Helical" evidence="4">
    <location>
        <begin position="198"/>
        <end position="216"/>
    </location>
</feature>
<dbReference type="InterPro" id="IPR016981">
    <property type="entry name" value="Tscrpt_reg_031684_prd"/>
</dbReference>
<dbReference type="PANTHER" id="PTHR43280:SF29">
    <property type="entry name" value="ARAC-FAMILY TRANSCRIPTIONAL REGULATOR"/>
    <property type="match status" value="1"/>
</dbReference>
<evidence type="ECO:0000256" key="4">
    <source>
        <dbReference type="SAM" id="Phobius"/>
    </source>
</evidence>
<keyword evidence="4" id="KW-0812">Transmembrane</keyword>
<keyword evidence="3" id="KW-0804">Transcription</keyword>
<dbReference type="PANTHER" id="PTHR43280">
    <property type="entry name" value="ARAC-FAMILY TRANSCRIPTIONAL REGULATOR"/>
    <property type="match status" value="1"/>
</dbReference>
<feature type="transmembrane region" description="Helical" evidence="4">
    <location>
        <begin position="157"/>
        <end position="178"/>
    </location>
</feature>